<comment type="caution">
    <text evidence="3">The sequence shown here is derived from an EMBL/GenBank/DDBJ whole genome shotgun (WGS) entry which is preliminary data.</text>
</comment>
<dbReference type="Gene3D" id="3.40.50.2000">
    <property type="entry name" value="Glycogen Phosphorylase B"/>
    <property type="match status" value="2"/>
</dbReference>
<dbReference type="AlphaFoldDB" id="A0A1F5Z1Y4"/>
<reference evidence="3 4" key="1">
    <citation type="journal article" date="2016" name="Nat. Commun.">
        <title>Thousands of microbial genomes shed light on interconnected biogeochemical processes in an aquifer system.</title>
        <authorList>
            <person name="Anantharaman K."/>
            <person name="Brown C.T."/>
            <person name="Hug L.A."/>
            <person name="Sharon I."/>
            <person name="Castelle C.J."/>
            <person name="Probst A.J."/>
            <person name="Thomas B.C."/>
            <person name="Singh A."/>
            <person name="Wilkins M.J."/>
            <person name="Karaoz U."/>
            <person name="Brodie E.L."/>
            <person name="Williams K.H."/>
            <person name="Hubbard S.S."/>
            <person name="Banfield J.F."/>
        </authorList>
    </citation>
    <scope>NUCLEOTIDE SEQUENCE [LARGE SCALE GENOMIC DNA]</scope>
</reference>
<dbReference type="GO" id="GO:0016758">
    <property type="term" value="F:hexosyltransferase activity"/>
    <property type="evidence" value="ECO:0007669"/>
    <property type="project" value="TreeGrafter"/>
</dbReference>
<feature type="domain" description="Glycosyl transferase family 1" evidence="1">
    <location>
        <begin position="209"/>
        <end position="368"/>
    </location>
</feature>
<name>A0A1F5Z1Y4_9BACT</name>
<organism evidence="3 4">
    <name type="scientific">Candidatus Gottesmanbacteria bacterium RIFCSPHIGHO2_01_FULL_40_15</name>
    <dbReference type="NCBI Taxonomy" id="1798376"/>
    <lineage>
        <taxon>Bacteria</taxon>
        <taxon>Candidatus Gottesmaniibacteriota</taxon>
    </lineage>
</organism>
<gene>
    <name evidence="3" type="ORF">A2777_05765</name>
</gene>
<proteinExistence type="predicted"/>
<dbReference type="PANTHER" id="PTHR45947:SF3">
    <property type="entry name" value="SULFOQUINOVOSYL TRANSFERASE SQD2"/>
    <property type="match status" value="1"/>
</dbReference>
<dbReference type="Pfam" id="PF00534">
    <property type="entry name" value="Glycos_transf_1"/>
    <property type="match status" value="1"/>
</dbReference>
<evidence type="ECO:0008006" key="5">
    <source>
        <dbReference type="Google" id="ProtNLM"/>
    </source>
</evidence>
<evidence type="ECO:0000259" key="2">
    <source>
        <dbReference type="Pfam" id="PF13579"/>
    </source>
</evidence>
<dbReference type="Pfam" id="PF13579">
    <property type="entry name" value="Glyco_trans_4_4"/>
    <property type="match status" value="1"/>
</dbReference>
<protein>
    <recommendedName>
        <fullName evidence="5">Glycosyltransferase subfamily 4-like N-terminal domain-containing protein</fullName>
    </recommendedName>
</protein>
<evidence type="ECO:0000313" key="3">
    <source>
        <dbReference type="EMBL" id="OGG06458.1"/>
    </source>
</evidence>
<feature type="domain" description="Glycosyltransferase subfamily 4-like N-terminal" evidence="2">
    <location>
        <begin position="23"/>
        <end position="195"/>
    </location>
</feature>
<accession>A0A1F5Z1Y4</accession>
<dbReference type="CDD" id="cd03801">
    <property type="entry name" value="GT4_PimA-like"/>
    <property type="match status" value="1"/>
</dbReference>
<dbReference type="InterPro" id="IPR050194">
    <property type="entry name" value="Glycosyltransferase_grp1"/>
</dbReference>
<dbReference type="PANTHER" id="PTHR45947">
    <property type="entry name" value="SULFOQUINOVOSYL TRANSFERASE SQD2"/>
    <property type="match status" value="1"/>
</dbReference>
<evidence type="ECO:0000259" key="1">
    <source>
        <dbReference type="Pfam" id="PF00534"/>
    </source>
</evidence>
<evidence type="ECO:0000313" key="4">
    <source>
        <dbReference type="Proteomes" id="UP000177354"/>
    </source>
</evidence>
<dbReference type="EMBL" id="MFJF01000015">
    <property type="protein sequence ID" value="OGG06458.1"/>
    <property type="molecule type" value="Genomic_DNA"/>
</dbReference>
<dbReference type="SUPFAM" id="SSF53756">
    <property type="entry name" value="UDP-Glycosyltransferase/glycogen phosphorylase"/>
    <property type="match status" value="1"/>
</dbReference>
<dbReference type="Proteomes" id="UP000177354">
    <property type="component" value="Unassembled WGS sequence"/>
</dbReference>
<dbReference type="InterPro" id="IPR028098">
    <property type="entry name" value="Glyco_trans_4-like_N"/>
</dbReference>
<sequence length="386" mass="44376">MRIIHLIDYFQPKLGYQETYLALAHLRLGHHVTVITSDRHYPFSDYASAFQKILGERKKKPGKFKEYGLDTLRLAAIEMPFTPVIFLRNLKTALAHLNPDMVFCHGIFSVVSFQAALYKEQFSYKLFYDSHAADFNTDFENSLLKKFYYLLYIKLMAPVIKKAADRLFAVGEAEKKFLLRFLKIPNYRVEILRVGIDPVFLKAKKEKRMEIRRKLGISPDEFAIIYTGKIAPGKDLPVLLRAVKLLEGLPVKILIIGGGNVHYIEKLKKQYPFREKVIWTGFITNKMLTKYYSAADTAIWPGNPSVAVLEAMAAGLPVIISRWFGTRYLNKNKTVLSFPRGNHIKLANLIKILSINSQFRQKLGIKAQLFIKNELSWDKIAKQAII</sequence>
<dbReference type="InterPro" id="IPR001296">
    <property type="entry name" value="Glyco_trans_1"/>
</dbReference>